<evidence type="ECO:0000256" key="9">
    <source>
        <dbReference type="SAM" id="MobiDB-lite"/>
    </source>
</evidence>
<comment type="subcellular location">
    <subcellularLocation>
        <location evidence="1">Membrane</location>
        <topology evidence="1">Multi-pass membrane protein</topology>
    </subcellularLocation>
</comment>
<feature type="transmembrane region" description="Helical" evidence="10">
    <location>
        <begin position="1313"/>
        <end position="1346"/>
    </location>
</feature>
<dbReference type="RefSeq" id="XP_024941282.1">
    <property type="nucleotide sequence ID" value="XM_025085514.1"/>
</dbReference>
<dbReference type="FunFam" id="3.40.50.300:FF:000997">
    <property type="entry name" value="Multidrug resistance-associated protein 1"/>
    <property type="match status" value="1"/>
</dbReference>
<dbReference type="Proteomes" id="UP000694920">
    <property type="component" value="Unplaced"/>
</dbReference>
<dbReference type="CDD" id="cd18591">
    <property type="entry name" value="ABC_6TM_SUR1_D1_like"/>
    <property type="match status" value="1"/>
</dbReference>
<feature type="region of interest" description="Disordered" evidence="9">
    <location>
        <begin position="1034"/>
        <end position="1054"/>
    </location>
</feature>
<organism evidence="13 14">
    <name type="scientific">Cephus cinctus</name>
    <name type="common">Wheat stem sawfly</name>
    <dbReference type="NCBI Taxonomy" id="211228"/>
    <lineage>
        <taxon>Eukaryota</taxon>
        <taxon>Metazoa</taxon>
        <taxon>Ecdysozoa</taxon>
        <taxon>Arthropoda</taxon>
        <taxon>Hexapoda</taxon>
        <taxon>Insecta</taxon>
        <taxon>Pterygota</taxon>
        <taxon>Neoptera</taxon>
        <taxon>Endopterygota</taxon>
        <taxon>Hymenoptera</taxon>
        <taxon>Cephoidea</taxon>
        <taxon>Cephidae</taxon>
        <taxon>Cephus</taxon>
    </lineage>
</organism>
<feature type="transmembrane region" description="Helical" evidence="10">
    <location>
        <begin position="472"/>
        <end position="490"/>
    </location>
</feature>
<feature type="transmembrane region" description="Helical" evidence="10">
    <location>
        <begin position="173"/>
        <end position="195"/>
    </location>
</feature>
<dbReference type="GO" id="GO:0005524">
    <property type="term" value="F:ATP binding"/>
    <property type="evidence" value="ECO:0007669"/>
    <property type="project" value="UniProtKB-KW"/>
</dbReference>
<feature type="region of interest" description="Disordered" evidence="9">
    <location>
        <begin position="1136"/>
        <end position="1164"/>
    </location>
</feature>
<dbReference type="CDD" id="cd18602">
    <property type="entry name" value="ABC_6TM_SUR1_D2_like"/>
    <property type="match status" value="1"/>
</dbReference>
<dbReference type="InterPro" id="IPR011527">
    <property type="entry name" value="ABC1_TM_dom"/>
</dbReference>
<dbReference type="FunFam" id="1.20.1560.10:FF:000006">
    <property type="entry name" value="ATP-binding cassette, sub-family C (CFTR/MRP), member 9"/>
    <property type="match status" value="1"/>
</dbReference>
<dbReference type="PROSITE" id="PS50929">
    <property type="entry name" value="ABC_TM1F"/>
    <property type="match status" value="2"/>
</dbReference>
<evidence type="ECO:0000256" key="2">
    <source>
        <dbReference type="ARBA" id="ARBA00022448"/>
    </source>
</evidence>
<evidence type="ECO:0000256" key="6">
    <source>
        <dbReference type="ARBA" id="ARBA00022840"/>
    </source>
</evidence>
<keyword evidence="2" id="KW-0813">Transport</keyword>
<keyword evidence="13" id="KW-1185">Reference proteome</keyword>
<reference evidence="14" key="1">
    <citation type="submission" date="2025-08" db="UniProtKB">
        <authorList>
            <consortium name="RefSeq"/>
        </authorList>
    </citation>
    <scope>IDENTIFICATION</scope>
</reference>
<keyword evidence="3 10" id="KW-0812">Transmembrane</keyword>
<dbReference type="Gene3D" id="1.20.1560.10">
    <property type="entry name" value="ABC transporter type 1, transmembrane domain"/>
    <property type="match status" value="2"/>
</dbReference>
<feature type="compositionally biased region" description="Acidic residues" evidence="9">
    <location>
        <begin position="1140"/>
        <end position="1149"/>
    </location>
</feature>
<evidence type="ECO:0000256" key="8">
    <source>
        <dbReference type="ARBA" id="ARBA00023136"/>
    </source>
</evidence>
<dbReference type="Pfam" id="PF00005">
    <property type="entry name" value="ABC_tran"/>
    <property type="match status" value="2"/>
</dbReference>
<dbReference type="PANTHER" id="PTHR24223:SF461">
    <property type="entry name" value="ATP-BINDING CASSETTE SUB-FAMILY C MEMBER SUR"/>
    <property type="match status" value="1"/>
</dbReference>
<dbReference type="SUPFAM" id="SSF52540">
    <property type="entry name" value="P-loop containing nucleoside triphosphate hydrolases"/>
    <property type="match status" value="2"/>
</dbReference>
<dbReference type="GeneID" id="107267817"/>
<dbReference type="InterPro" id="IPR027417">
    <property type="entry name" value="P-loop_NTPase"/>
</dbReference>
<dbReference type="InterPro" id="IPR017871">
    <property type="entry name" value="ABC_transporter-like_CS"/>
</dbReference>
<evidence type="ECO:0000259" key="12">
    <source>
        <dbReference type="PROSITE" id="PS50929"/>
    </source>
</evidence>
<evidence type="ECO:0000256" key="5">
    <source>
        <dbReference type="ARBA" id="ARBA00022741"/>
    </source>
</evidence>
<feature type="domain" description="ABC transmembrane type-1" evidence="12">
    <location>
        <begin position="297"/>
        <end position="614"/>
    </location>
</feature>
<feature type="transmembrane region" description="Helical" evidence="10">
    <location>
        <begin position="1415"/>
        <end position="1437"/>
    </location>
</feature>
<feature type="transmembrane region" description="Helical" evidence="10">
    <location>
        <begin position="79"/>
        <end position="101"/>
    </location>
</feature>
<dbReference type="InterPro" id="IPR003439">
    <property type="entry name" value="ABC_transporter-like_ATP-bd"/>
</dbReference>
<sequence length="1756" mass="197231">MGICEEVSSLSRLLVPPGRHLVWSWKSENGTTVRVSGTTNSDGDCIVELVNVFVAVLTFFVACVLSVKYRCTKTHKLTAVLLPLHNTRTLLCISLLLILLFELLESLLVPAAILPFLSILATISCWVVHRQTEVRDGLGVAISGGGFTIMAVARAWRLIYLHRFGLTIVYVRMFSTAAASCCCGLLAMIDSFTLYKMMRRSKRYTVRHIEHTHTSYQHDSSTLLSRLTFHWVVKLLARGYQAPLDLLDLGELPEAETTKVQFEKFRSIYEDEKKKCKNGKLSLWRCFWRRVWFSFTIGGILKLLGDATTLVGPMAISRIIDYISATQNSTVGHRNINYGNFVTIHQLIQNGYFLGVLIFLAVILQSTLSQASTHILNIEGIHLRTALQALVYDKALRLCSWSIIEEEKPPEKEKEKDVQRHQTADIGTLTNLMAEDAYNVMSFFWIGHYTWAVPLKIFAIIFLLYLKLGISAIVGAVCCILIVTPMQLYLGKKMSINSKSITERSDARLRLVNEVLQGMRLVKLRAWEDLFENRIRQTRNQELKLLDKDSFYWALITFLTHASSVLMTLFTFGVYFWVEERHLDAGNVFASLALFSQLTVPLFIFPVIVPIIINAMISTTRLEEFLLLPEAVNILPDEEVNDTGSIDNSKNNSIGSVAEANNTQGVLIFGSLDNIEEGEEDHHCHLNINDDLTHASSSDTVFEKDSDFKDFVVRMDGIFSWGCEDNQLIVNDLCFPRGKLTLVVGRIGSGKTSLLSAILGEISKVSGRVEWAKGTKVAYVAQKPWLLNATLRDNILFGSEYRPRRYRSVLRACALQPDVDILPGRDLTRIGEKGINLSGGQKQRITIARAIYSDADTIILDDPLSALDQQVGQQIFDHGIQRLLLRRGRSVIMVTHRLELMSAAEQIVAMEGCRLRAVGSRSWIEDHDPELAAEWKEAARRQDDQHRAHKTARDRWSLVRLISRIGITVRHRHTSDGSWSTDQDAHVTPPTFVPLRMRRSTLLGSRYLAHDLTDLPVPTEEWGIVRRRSKKHRNAVRATSLQPPKHPPPVLRQSSTPTILESHYIVPRKRYNTIDNGQHNSMLKQIFSGRIVSLNSEEATLSRERSVLRKLMSTNTNKSTPTQEWDHHPVKRLLSTESGIVDDVDDEDDKNSSSHHLNPGEDLREDTSGLVTSVVWLDYLKAGGIGPGLTYIAAALACQALRVYTDLWLSRWTDQGSMPNSFKRRHEDTVFYFKIYIALSVGSILLSALYNGVGQWAGARARRCLHQEAIAGLLKAPLFFFEHTPIGRILNRFSADMGVIDKKLSTSVQRLTAFMLLCGSAMLVNAIISPWFLIAALPTCMAYYFLQRFYRRSARELQRLDGSTRGPASAHFSETLAGLTTLRASKQQSRFMEDMVEHLDSNSNAFLILNTSSRWLGIALDYLGAVIVIAAIFTAIISAELYPSRVTPALVGLAVNYTLLVPIYLNWVVKFVSEIEMYMGSVARLSAYTKTPQENYRENGYSVSKEWPSKGEIIFESVSLRYDPQREPVIVNLNLHIPPGQKLGICGRTGSGKSSTAMSLLQLVEINQGRILLDGIDIRQVPLRTLRSRLSTIPQDVIMFSGTVRENLDPLCQHTDEELWSALELAQIKDIISSHPEGLNSEVREGGENFSAGQRQLLSMARAALRQSAVVILDEATSALDPTTEQSLLRAASLAFKSRTVITIAHRVASLLDCDRVIVFDEGKVVEDGPPKDLMRRPMGFFSAMLRASEDTKEKT</sequence>
<dbReference type="GO" id="GO:0016887">
    <property type="term" value="F:ATP hydrolysis activity"/>
    <property type="evidence" value="ECO:0007669"/>
    <property type="project" value="InterPro"/>
</dbReference>
<feature type="transmembrane region" description="Helical" evidence="10">
    <location>
        <begin position="598"/>
        <end position="617"/>
    </location>
</feature>
<dbReference type="CDD" id="cd03244">
    <property type="entry name" value="ABCC_MRP_domain2"/>
    <property type="match status" value="1"/>
</dbReference>
<dbReference type="FunFam" id="3.40.50.300:FF:000838">
    <property type="entry name" value="ABC multidrug transporter (Eurofung)"/>
    <property type="match status" value="1"/>
</dbReference>
<feature type="transmembrane region" description="Helical" evidence="10">
    <location>
        <begin position="107"/>
        <end position="128"/>
    </location>
</feature>
<dbReference type="Gene3D" id="3.40.50.300">
    <property type="entry name" value="P-loop containing nucleotide triphosphate hydrolases"/>
    <property type="match status" value="2"/>
</dbReference>
<dbReference type="GO" id="GO:0140359">
    <property type="term" value="F:ABC-type transporter activity"/>
    <property type="evidence" value="ECO:0007669"/>
    <property type="project" value="InterPro"/>
</dbReference>
<dbReference type="FunFam" id="1.20.1560.10:FF:000013">
    <property type="entry name" value="ABC transporter C family member 2"/>
    <property type="match status" value="1"/>
</dbReference>
<feature type="domain" description="ABC transporter" evidence="11">
    <location>
        <begin position="1513"/>
        <end position="1747"/>
    </location>
</feature>
<accession>A0AAJ7RIU5</accession>
<protein>
    <submittedName>
        <fullName evidence="14">ATP-binding cassette sub-family C member Sur isoform X1</fullName>
    </submittedName>
</protein>
<dbReference type="GO" id="GO:0016020">
    <property type="term" value="C:membrane"/>
    <property type="evidence" value="ECO:0007669"/>
    <property type="project" value="UniProtKB-SubCell"/>
</dbReference>
<keyword evidence="7 10" id="KW-1133">Transmembrane helix</keyword>
<feature type="transmembrane region" description="Helical" evidence="10">
    <location>
        <begin position="49"/>
        <end position="67"/>
    </location>
</feature>
<name>A0AAJ7RIU5_CEPCN</name>
<feature type="domain" description="ABC transmembrane type-1" evidence="12">
    <location>
        <begin position="1192"/>
        <end position="1477"/>
    </location>
</feature>
<dbReference type="SUPFAM" id="SSF90123">
    <property type="entry name" value="ABC transporter transmembrane region"/>
    <property type="match status" value="2"/>
</dbReference>
<evidence type="ECO:0000313" key="13">
    <source>
        <dbReference type="Proteomes" id="UP000694920"/>
    </source>
</evidence>
<feature type="transmembrane region" description="Helical" evidence="10">
    <location>
        <begin position="140"/>
        <end position="161"/>
    </location>
</feature>
<feature type="transmembrane region" description="Helical" evidence="10">
    <location>
        <begin position="443"/>
        <end position="466"/>
    </location>
</feature>
<evidence type="ECO:0000256" key="3">
    <source>
        <dbReference type="ARBA" id="ARBA00022692"/>
    </source>
</evidence>
<dbReference type="InterPro" id="IPR050173">
    <property type="entry name" value="ABC_transporter_C-like"/>
</dbReference>
<evidence type="ECO:0000256" key="10">
    <source>
        <dbReference type="SAM" id="Phobius"/>
    </source>
</evidence>
<dbReference type="Pfam" id="PF00664">
    <property type="entry name" value="ABC_membrane"/>
    <property type="match status" value="3"/>
</dbReference>
<dbReference type="SMART" id="SM00382">
    <property type="entry name" value="AAA"/>
    <property type="match status" value="2"/>
</dbReference>
<keyword evidence="6 14" id="KW-0067">ATP-binding</keyword>
<dbReference type="PROSITE" id="PS50893">
    <property type="entry name" value="ABC_TRANSPORTER_2"/>
    <property type="match status" value="2"/>
</dbReference>
<gene>
    <name evidence="14" type="primary">LOC107267817</name>
</gene>
<dbReference type="CTD" id="34350"/>
<evidence type="ECO:0000259" key="11">
    <source>
        <dbReference type="PROSITE" id="PS50893"/>
    </source>
</evidence>
<dbReference type="PROSITE" id="PS00211">
    <property type="entry name" value="ABC_TRANSPORTER_1"/>
    <property type="match status" value="2"/>
</dbReference>
<keyword evidence="4" id="KW-0677">Repeat</keyword>
<dbReference type="PANTHER" id="PTHR24223">
    <property type="entry name" value="ATP-BINDING CASSETTE SUB-FAMILY C"/>
    <property type="match status" value="1"/>
</dbReference>
<keyword evidence="8 10" id="KW-0472">Membrane</keyword>
<evidence type="ECO:0000256" key="4">
    <source>
        <dbReference type="ARBA" id="ARBA00022737"/>
    </source>
</evidence>
<feature type="transmembrane region" description="Helical" evidence="10">
    <location>
        <begin position="551"/>
        <end position="578"/>
    </location>
</feature>
<evidence type="ECO:0000256" key="7">
    <source>
        <dbReference type="ARBA" id="ARBA00022989"/>
    </source>
</evidence>
<evidence type="ECO:0000313" key="14">
    <source>
        <dbReference type="RefSeq" id="XP_024941282.1"/>
    </source>
</evidence>
<evidence type="ECO:0000256" key="1">
    <source>
        <dbReference type="ARBA" id="ARBA00004141"/>
    </source>
</evidence>
<feature type="domain" description="ABC transporter" evidence="11">
    <location>
        <begin position="713"/>
        <end position="937"/>
    </location>
</feature>
<feature type="transmembrane region" description="Helical" evidence="10">
    <location>
        <begin position="347"/>
        <end position="364"/>
    </location>
</feature>
<dbReference type="InterPro" id="IPR003593">
    <property type="entry name" value="AAA+_ATPase"/>
</dbReference>
<feature type="transmembrane region" description="Helical" evidence="10">
    <location>
        <begin position="1449"/>
        <end position="1469"/>
    </location>
</feature>
<dbReference type="InterPro" id="IPR036640">
    <property type="entry name" value="ABC1_TM_sf"/>
</dbReference>
<keyword evidence="5" id="KW-0547">Nucleotide-binding</keyword>
<proteinExistence type="predicted"/>
<dbReference type="CDD" id="cd03250">
    <property type="entry name" value="ABCC_MRP_domain1"/>
    <property type="match status" value="1"/>
</dbReference>